<keyword evidence="1" id="KW-0472">Membrane</keyword>
<accession>A0A8D6SW97</accession>
<dbReference type="Pfam" id="PF09877">
    <property type="entry name" value="EhaL"/>
    <property type="match status" value="1"/>
</dbReference>
<dbReference type="EMBL" id="LR792632">
    <property type="protein sequence ID" value="CAB3288293.1"/>
    <property type="molecule type" value="Genomic_DNA"/>
</dbReference>
<keyword evidence="1" id="KW-0812">Transmembrane</keyword>
<dbReference type="AlphaFoldDB" id="A0A8D6SW97"/>
<evidence type="ECO:0000313" key="1">
    <source>
        <dbReference type="EMBL" id="CAB3288293.1"/>
    </source>
</evidence>
<dbReference type="RefSeq" id="WP_214400510.1">
    <property type="nucleotide sequence ID" value="NZ_LR792632.1"/>
</dbReference>
<keyword evidence="2" id="KW-1185">Reference proteome</keyword>
<proteinExistence type="predicted"/>
<organism evidence="1 2">
    <name type="scientific">Methanocaldococcus lauensis</name>
    <dbReference type="NCBI Taxonomy" id="2546128"/>
    <lineage>
        <taxon>Archaea</taxon>
        <taxon>Methanobacteriati</taxon>
        <taxon>Methanobacteriota</taxon>
        <taxon>Methanomada group</taxon>
        <taxon>Methanococci</taxon>
        <taxon>Methanococcales</taxon>
        <taxon>Methanocaldococcaceae</taxon>
        <taxon>Methanocaldococcus</taxon>
    </lineage>
</organism>
<dbReference type="GeneID" id="65883458"/>
<dbReference type="Proteomes" id="UP000679213">
    <property type="component" value="Chromosome I"/>
</dbReference>
<dbReference type="InterPro" id="IPR019211">
    <property type="entry name" value="EhaL"/>
</dbReference>
<protein>
    <submittedName>
        <fullName evidence="1">Energy conserving hydrogenase Eha transmembrane protein L</fullName>
    </submittedName>
</protein>
<evidence type="ECO:0000313" key="2">
    <source>
        <dbReference type="Proteomes" id="UP000679213"/>
    </source>
</evidence>
<gene>
    <name evidence="1" type="ORF">MLAUSG7_0654</name>
</gene>
<dbReference type="KEGG" id="mesg:MLAUSG7_0654"/>
<reference evidence="1 2" key="1">
    <citation type="submission" date="2020-04" db="EMBL/GenBank/DDBJ databases">
        <authorList>
            <consortium name="Genoscope - CEA"/>
            <person name="William W."/>
        </authorList>
    </citation>
    <scope>NUCLEOTIDE SEQUENCE [LARGE SCALE GENOMIC DNA]</scope>
    <source>
        <strain evidence="1 2">SG7</strain>
    </source>
</reference>
<sequence>MDLFYLNLAIISFIIGNIIGLEYSYRKYPNPYVEKSIDKLALSLAIIGGILINTPLYIIGTLLIGFPLGMRPGYGRVELVVGIITALVVRGIISLV</sequence>
<name>A0A8D6SW97_9EURY</name>
<accession>A0A8D6SZI8</accession>